<evidence type="ECO:0000259" key="1">
    <source>
        <dbReference type="Pfam" id="PF08241"/>
    </source>
</evidence>
<evidence type="ECO:0000313" key="2">
    <source>
        <dbReference type="EMBL" id="QHT26256.1"/>
    </source>
</evidence>
<dbReference type="GO" id="GO:0008757">
    <property type="term" value="F:S-adenosylmethionine-dependent methyltransferase activity"/>
    <property type="evidence" value="ECO:0007669"/>
    <property type="project" value="InterPro"/>
</dbReference>
<sequence>MYYQFKKNNINRILNIFKKNFNNKQYKILDLGCGKCCISAHLENMGHSVTSLDVVNLGSCKKPKIFDGKNIPYDDNTFDIVLCSFVLHHTNTWKKLLLEMKRVAKYVIIVENTPETDLDWWFIKQHSKSDWGSCLKCFKTTSQWKNIYYKLNFKLLSVERLSRLNFPFSDKPWFYPVPSTVFILSS</sequence>
<dbReference type="AlphaFoldDB" id="A0A6C0EAU0"/>
<dbReference type="EMBL" id="MN739782">
    <property type="protein sequence ID" value="QHT26256.1"/>
    <property type="molecule type" value="Genomic_DNA"/>
</dbReference>
<feature type="domain" description="Methyltransferase type 11" evidence="1">
    <location>
        <begin position="29"/>
        <end position="105"/>
    </location>
</feature>
<dbReference type="InterPro" id="IPR029063">
    <property type="entry name" value="SAM-dependent_MTases_sf"/>
</dbReference>
<dbReference type="CDD" id="cd02440">
    <property type="entry name" value="AdoMet_MTases"/>
    <property type="match status" value="1"/>
</dbReference>
<dbReference type="Gene3D" id="3.40.50.150">
    <property type="entry name" value="Vaccinia Virus protein VP39"/>
    <property type="match status" value="1"/>
</dbReference>
<dbReference type="SUPFAM" id="SSF53335">
    <property type="entry name" value="S-adenosyl-L-methionine-dependent methyltransferases"/>
    <property type="match status" value="1"/>
</dbReference>
<name>A0A6C0EAU0_9ZZZZ</name>
<proteinExistence type="predicted"/>
<dbReference type="Pfam" id="PF08241">
    <property type="entry name" value="Methyltransf_11"/>
    <property type="match status" value="1"/>
</dbReference>
<accession>A0A6C0EAU0</accession>
<dbReference type="InterPro" id="IPR013216">
    <property type="entry name" value="Methyltransf_11"/>
</dbReference>
<protein>
    <recommendedName>
        <fullName evidence="1">Methyltransferase type 11 domain-containing protein</fullName>
    </recommendedName>
</protein>
<reference evidence="2" key="1">
    <citation type="journal article" date="2020" name="Nature">
        <title>Giant virus diversity and host interactions through global metagenomics.</title>
        <authorList>
            <person name="Schulz F."/>
            <person name="Roux S."/>
            <person name="Paez-Espino D."/>
            <person name="Jungbluth S."/>
            <person name="Walsh D.A."/>
            <person name="Denef V.J."/>
            <person name="McMahon K.D."/>
            <person name="Konstantinidis K.T."/>
            <person name="Eloe-Fadrosh E.A."/>
            <person name="Kyrpides N.C."/>
            <person name="Woyke T."/>
        </authorList>
    </citation>
    <scope>NUCLEOTIDE SEQUENCE</scope>
    <source>
        <strain evidence="2">GVMAG-M-3300023179-27</strain>
    </source>
</reference>
<organism evidence="2">
    <name type="scientific">viral metagenome</name>
    <dbReference type="NCBI Taxonomy" id="1070528"/>
    <lineage>
        <taxon>unclassified sequences</taxon>
        <taxon>metagenomes</taxon>
        <taxon>organismal metagenomes</taxon>
    </lineage>
</organism>